<organism evidence="1 2">
    <name type="scientific">Actinobacillus minor 202</name>
    <dbReference type="NCBI Taxonomy" id="591023"/>
    <lineage>
        <taxon>Bacteria</taxon>
        <taxon>Pseudomonadati</taxon>
        <taxon>Pseudomonadota</taxon>
        <taxon>Gammaproteobacteria</taxon>
        <taxon>Pasteurellales</taxon>
        <taxon>Pasteurellaceae</taxon>
        <taxon>Actinobacillus</taxon>
    </lineage>
</organism>
<evidence type="ECO:0000313" key="2">
    <source>
        <dbReference type="Proteomes" id="UP000003394"/>
    </source>
</evidence>
<dbReference type="EMBL" id="ACFT01000074">
    <property type="protein sequence ID" value="EEV24761.1"/>
    <property type="molecule type" value="Genomic_DNA"/>
</dbReference>
<keyword evidence="2" id="KW-1185">Reference proteome</keyword>
<comment type="caution">
    <text evidence="1">The sequence shown here is derived from an EMBL/GenBank/DDBJ whole genome shotgun (WGS) entry which is preliminary data.</text>
</comment>
<dbReference type="Proteomes" id="UP000003394">
    <property type="component" value="Unassembled WGS sequence"/>
</dbReference>
<evidence type="ECO:0000313" key="1">
    <source>
        <dbReference type="EMBL" id="EEV24761.1"/>
    </source>
</evidence>
<dbReference type="RefSeq" id="WP_005820271.1">
    <property type="nucleotide sequence ID" value="NZ_ACFT01000074.1"/>
</dbReference>
<accession>A0ABM9YTU3</accession>
<protein>
    <submittedName>
        <fullName evidence="1">Uncharacterized protein</fullName>
    </submittedName>
</protein>
<proteinExistence type="predicted"/>
<sequence>MNEQIFTASNGIKVIYKHKPAKYDFKHLIVVFSGFLNAKPGNYDFLNALTDCPADVIWINDNFQDMYTYYLCVDMDFCVKEAVHEFIYTKIDKFNLQPEQVTFTGFSKGASAALYHALSMNIKNIVITVPQLHIGSYVHKNWKNVAAHMMGKNYHKAQIDYIDKLIVNLLKKECNFEKNIYLLTSEADIQYPTEIQPYLEDFKKYSNFNLLKTYSAFVREHNQVTSHHTALLLSIYYALASEAVPRFNQGEVNFFGSQPMPKPDVDNPIPYIDLRKVNYKDNIFFIEGIAVLKGIHIPDYADIDYELIFQDTLTGKSYTKRLAKQHKPFLTRELFERDFIVYDKGFFTTPNLQGVDISDLPRAEYQLYMEIKTKHKRAKIAVNSKNTLEISSNSFSFYSNTSLAIFKLLK</sequence>
<dbReference type="InterPro" id="IPR029058">
    <property type="entry name" value="AB_hydrolase_fold"/>
</dbReference>
<gene>
    <name evidence="1" type="ORF">AM202_01015</name>
</gene>
<name>A0ABM9YTU3_9PAST</name>
<dbReference type="SUPFAM" id="SSF53474">
    <property type="entry name" value="alpha/beta-Hydrolases"/>
    <property type="match status" value="1"/>
</dbReference>
<reference evidence="1 2" key="1">
    <citation type="journal article" date="2010" name="Vet. Microbiol.">
        <title>Production of haemolysins by strains of the Actinobacillus minor/porcitonsillarum complex.</title>
        <authorList>
            <person name="Arya G."/>
            <person name="Niven D.F."/>
        </authorList>
    </citation>
    <scope>NUCLEOTIDE SEQUENCE [LARGE SCALE GENOMIC DNA]</scope>
    <source>
        <strain evidence="2">strain 202</strain>
    </source>
</reference>